<dbReference type="Gene3D" id="1.10.10.1830">
    <property type="entry name" value="Non-ribosomal peptide synthase, adenylation domain"/>
    <property type="match status" value="1"/>
</dbReference>
<feature type="domain" description="Carrier" evidence="5">
    <location>
        <begin position="3635"/>
        <end position="3712"/>
    </location>
</feature>
<dbReference type="Pfam" id="PF18563">
    <property type="entry name" value="TubC_N"/>
    <property type="match status" value="1"/>
</dbReference>
<dbReference type="InterPro" id="IPR036736">
    <property type="entry name" value="ACP-like_sf"/>
</dbReference>
<dbReference type="Pfam" id="PF00668">
    <property type="entry name" value="Condensation"/>
    <property type="match status" value="5"/>
</dbReference>
<dbReference type="NCBIfam" id="TIGR01720">
    <property type="entry name" value="NRPS-para261"/>
    <property type="match status" value="1"/>
</dbReference>
<keyword evidence="4" id="KW-0677">Repeat</keyword>
<dbReference type="Gene3D" id="3.30.300.30">
    <property type="match status" value="4"/>
</dbReference>
<dbReference type="SMART" id="SM00823">
    <property type="entry name" value="PKS_PP"/>
    <property type="match status" value="4"/>
</dbReference>
<dbReference type="InterPro" id="IPR025110">
    <property type="entry name" value="AMP-bd_C"/>
</dbReference>
<dbReference type="PROSITE" id="PS00455">
    <property type="entry name" value="AMP_BINDING"/>
    <property type="match status" value="4"/>
</dbReference>
<dbReference type="Gene3D" id="3.30.559.10">
    <property type="entry name" value="Chloramphenicol acetyltransferase-like domain"/>
    <property type="match status" value="5"/>
</dbReference>
<keyword evidence="7" id="KW-1185">Reference proteome</keyword>
<dbReference type="Pfam" id="PF00550">
    <property type="entry name" value="PP-binding"/>
    <property type="match status" value="4"/>
</dbReference>
<evidence type="ECO:0000256" key="2">
    <source>
        <dbReference type="ARBA" id="ARBA00022450"/>
    </source>
</evidence>
<dbReference type="Gene3D" id="1.10.1200.10">
    <property type="entry name" value="ACP-like"/>
    <property type="match status" value="4"/>
</dbReference>
<comment type="cofactor">
    <cofactor evidence="1">
        <name>pantetheine 4'-phosphate</name>
        <dbReference type="ChEBI" id="CHEBI:47942"/>
    </cofactor>
</comment>
<dbReference type="InterPro" id="IPR041464">
    <property type="entry name" value="TubC_N"/>
</dbReference>
<dbReference type="Gene3D" id="3.40.50.980">
    <property type="match status" value="2"/>
</dbReference>
<dbReference type="InterPro" id="IPR023213">
    <property type="entry name" value="CAT-like_dom_sf"/>
</dbReference>
<dbReference type="InterPro" id="IPR042099">
    <property type="entry name" value="ANL_N_sf"/>
</dbReference>
<dbReference type="Proteomes" id="UP001231915">
    <property type="component" value="Unassembled WGS sequence"/>
</dbReference>
<dbReference type="CDD" id="cd05930">
    <property type="entry name" value="A_NRPS"/>
    <property type="match status" value="3"/>
</dbReference>
<reference evidence="6 7" key="1">
    <citation type="submission" date="2023-05" db="EMBL/GenBank/DDBJ databases">
        <title>Pseudoalteromonas ardens sp. nov., Pseudoalteromonas obscura sp. nov., and Pseudoalteromonas umbrosa sp. nov., isolated from the coral Montipora capitata.</title>
        <authorList>
            <person name="Thomas E.M."/>
            <person name="Smith E.M."/>
            <person name="Papke E."/>
            <person name="Shlafstein M.D."/>
            <person name="Oline D.K."/>
            <person name="Videau P."/>
            <person name="Saw J.H."/>
            <person name="Strangman W.K."/>
            <person name="Ushijima B."/>
        </authorList>
    </citation>
    <scope>NUCLEOTIDE SEQUENCE [LARGE SCALE GENOMIC DNA]</scope>
    <source>
        <strain evidence="6 7">P94</strain>
    </source>
</reference>
<evidence type="ECO:0000256" key="3">
    <source>
        <dbReference type="ARBA" id="ARBA00022553"/>
    </source>
</evidence>
<protein>
    <submittedName>
        <fullName evidence="6">Amino acid adenylation domain-containing protein</fullName>
    </submittedName>
</protein>
<dbReference type="InterPro" id="IPR006162">
    <property type="entry name" value="Ppantetheine_attach_site"/>
</dbReference>
<dbReference type="InterPro" id="IPR020806">
    <property type="entry name" value="PKS_PP-bd"/>
</dbReference>
<dbReference type="Gene3D" id="2.30.38.10">
    <property type="entry name" value="Luciferase, Domain 3"/>
    <property type="match status" value="1"/>
</dbReference>
<dbReference type="PROSITE" id="PS50075">
    <property type="entry name" value="CARRIER"/>
    <property type="match status" value="4"/>
</dbReference>
<dbReference type="Gene3D" id="3.30.559.30">
    <property type="entry name" value="Nonribosomal peptide synthetase, condensation domain"/>
    <property type="match status" value="5"/>
</dbReference>
<dbReference type="PANTHER" id="PTHR45527">
    <property type="entry name" value="NONRIBOSOMAL PEPTIDE SYNTHETASE"/>
    <property type="match status" value="1"/>
</dbReference>
<dbReference type="Pfam" id="PF13193">
    <property type="entry name" value="AMP-binding_C"/>
    <property type="match status" value="3"/>
</dbReference>
<feature type="domain" description="Carrier" evidence="5">
    <location>
        <begin position="1046"/>
        <end position="1120"/>
    </location>
</feature>
<evidence type="ECO:0000259" key="5">
    <source>
        <dbReference type="PROSITE" id="PS50075"/>
    </source>
</evidence>
<keyword evidence="2" id="KW-0596">Phosphopantetheine</keyword>
<dbReference type="SUPFAM" id="SSF56801">
    <property type="entry name" value="Acetyl-CoA synthetase-like"/>
    <property type="match status" value="4"/>
</dbReference>
<dbReference type="SUPFAM" id="SSF52777">
    <property type="entry name" value="CoA-dependent acyltransferases"/>
    <property type="match status" value="10"/>
</dbReference>
<dbReference type="NCBIfam" id="TIGR01733">
    <property type="entry name" value="AA-adenyl-dom"/>
    <property type="match status" value="4"/>
</dbReference>
<comment type="caution">
    <text evidence="6">The sequence shown here is derived from an EMBL/GenBank/DDBJ whole genome shotgun (WGS) entry which is preliminary data.</text>
</comment>
<dbReference type="CDD" id="cd19534">
    <property type="entry name" value="E_NRPS"/>
    <property type="match status" value="1"/>
</dbReference>
<gene>
    <name evidence="6" type="ORF">QNM18_04655</name>
</gene>
<name>A0ABT7EH35_9GAMM</name>
<dbReference type="InterPro" id="IPR044894">
    <property type="entry name" value="TubC_N_sf"/>
</dbReference>
<dbReference type="NCBIfam" id="NF003417">
    <property type="entry name" value="PRK04813.1"/>
    <property type="match status" value="4"/>
</dbReference>
<evidence type="ECO:0000256" key="1">
    <source>
        <dbReference type="ARBA" id="ARBA00001957"/>
    </source>
</evidence>
<dbReference type="InterPro" id="IPR010060">
    <property type="entry name" value="NRPS_synth"/>
</dbReference>
<dbReference type="InterPro" id="IPR009081">
    <property type="entry name" value="PP-bd_ACP"/>
</dbReference>
<dbReference type="InterPro" id="IPR020845">
    <property type="entry name" value="AMP-binding_CS"/>
</dbReference>
<dbReference type="InterPro" id="IPR045851">
    <property type="entry name" value="AMP-bd_C_sf"/>
</dbReference>
<dbReference type="InterPro" id="IPR001242">
    <property type="entry name" value="Condensation_dom"/>
</dbReference>
<evidence type="ECO:0000313" key="6">
    <source>
        <dbReference type="EMBL" id="MDK2594355.1"/>
    </source>
</evidence>
<evidence type="ECO:0000313" key="7">
    <source>
        <dbReference type="Proteomes" id="UP001231915"/>
    </source>
</evidence>
<dbReference type="CDD" id="cd19531">
    <property type="entry name" value="LCL_NRPS-like"/>
    <property type="match status" value="2"/>
</dbReference>
<dbReference type="PANTHER" id="PTHR45527:SF1">
    <property type="entry name" value="FATTY ACID SYNTHASE"/>
    <property type="match status" value="1"/>
</dbReference>
<dbReference type="PROSITE" id="PS00012">
    <property type="entry name" value="PHOSPHOPANTETHEINE"/>
    <property type="match status" value="2"/>
</dbReference>
<organism evidence="6 7">
    <name type="scientific">Pseudoalteromonas obscura</name>
    <dbReference type="NCBI Taxonomy" id="3048491"/>
    <lineage>
        <taxon>Bacteria</taxon>
        <taxon>Pseudomonadati</taxon>
        <taxon>Pseudomonadota</taxon>
        <taxon>Gammaproteobacteria</taxon>
        <taxon>Alteromonadales</taxon>
        <taxon>Pseudoalteromonadaceae</taxon>
        <taxon>Pseudoalteromonas</taxon>
    </lineage>
</organism>
<dbReference type="RefSeq" id="WP_284136511.1">
    <property type="nucleotide sequence ID" value="NZ_JASJUT010000002.1"/>
</dbReference>
<dbReference type="EMBL" id="JASJUT010000002">
    <property type="protein sequence ID" value="MDK2594355.1"/>
    <property type="molecule type" value="Genomic_DNA"/>
</dbReference>
<accession>A0ABT7EH35</accession>
<proteinExistence type="predicted"/>
<dbReference type="InterPro" id="IPR010071">
    <property type="entry name" value="AA_adenyl_dom"/>
</dbReference>
<dbReference type="Pfam" id="PF00501">
    <property type="entry name" value="AMP-binding"/>
    <property type="match status" value="4"/>
</dbReference>
<keyword evidence="3" id="KW-0597">Phosphoprotein</keyword>
<dbReference type="InterPro" id="IPR000873">
    <property type="entry name" value="AMP-dep_synth/lig_dom"/>
</dbReference>
<dbReference type="SUPFAM" id="SSF47336">
    <property type="entry name" value="ACP-like"/>
    <property type="match status" value="4"/>
</dbReference>
<evidence type="ECO:0000256" key="4">
    <source>
        <dbReference type="ARBA" id="ARBA00022737"/>
    </source>
</evidence>
<dbReference type="CDD" id="cd17643">
    <property type="entry name" value="A_NRPS_Cytc1-like"/>
    <property type="match status" value="1"/>
</dbReference>
<feature type="domain" description="Carrier" evidence="5">
    <location>
        <begin position="4684"/>
        <end position="4759"/>
    </location>
</feature>
<sequence>MNIMTFILELQKKHVFLAVNSGKLSVDAPKGALDSQTLEKLKLHKNEIIEHLSKLTKIEEEIQPVDNASNYPLSFAQQRLWFIDQVEQGSASYNIPWAFEVKGKFDLSIANRALNAVIEKHQILRTIYINDAGEGRQQILADFNFSITELDFTQDLGGIQAFIEAEAGKPFDLTSELVLRVNYLKTAPDSGVMVFNIHHIAFDEWSRDILLAEFVQNYSQLEAGKEVVQEDLFVQYRDFAAWQRKQLDNGTLQSQLDYWHKQLADAPVTHGLALQRNRPETSQQIGSKYRFTLPAHTKVALDNLARSQSVTPFVLIHAIFSLMLTKATRNSDVVIGTPSAGRSNSQLEQMIGFFVNFLSLRTDVDGHTSFGDYLEYVKQVNLAALQHQDVPFDRVLEHCGIERNTQMAPLFQIVLSVHQSSQAHSSDMPWDLSPVNIEHASANFDLMLEVGIDSQSLELMFTYDSALFSAQYIESLSQYFCTVCDQVIENKDINISDIQLINAQQQGDIVDEVLRAHRQFTTNSMLHQQFEEMAVSHPTRVAVCDDDCALTYQALNEQANRLARYLQEQGTHASDRVGICLSRSTEFVVAMLAILKAGGTYVPMDPSYPAARLTHIINDSDINLVVTSEALQNLPVLDTDQIKRIVLDGEHYTGLQSGLDADNLNIELPENLVAYIIYTSGSSGLPKGVQVTHKNVLRLFKSSDQQFEFSEQDVWSCFHSTAFDFSVWELWGALLYGAKTVMVSYEDSRSPQQFAKLLTTHGVTVLSQTASAFYQLSEYVREHNSPHQLRYVVFGGEYLNFTKLLPWMDRYGSEAPQLINMYGITETTVHVTYQKIERAHCEQGISLIGKPLQDLTCYVVDENGNCQPPGVPGELWVGGQGVTNGYLNRPELNTEKFIADPFSAEPNAVIYRSGDLVRWLDDLSLQYLGRIDEQVKIRGFRIELGEIEASLNSHPQVKSCAVLAKSKEQSGHELVVYFTLTDELGSGDQQALFRELHGYLQVKLPKHMVPAAYVMLDDLPMTVNGKLNRSLLLSMPVSYISEEYQAPETPIQRQLCAVFEQTLECEKVGIQDNFFNLGGDSIRAISLVANAANIGLQFSVKDVFNYQSVASLADAIERNDTESTTKVIEKPFALLSEEQQQALPQITTAAIEDAFPLTATQQGMVIHNMLEASDGTYHDVSSSRLKLQWQPDLFVQALSAVVERHSVLRSTFESCCSQPIQVIHESIALPLAVRAMTDEEVNDLAQYEQQCLALELASPFEMGDIPWRMAIHTIADDDVYLHLSFHHALLDGWSLASFNTELFTQYKRLLSGQPLLLQSKPPAFSLQIAQEVAAIESGNSRQYFEEKLDGMSLPWWSNLKKGALQEASTALSSDQRRRLKDLSKQLKVTEKSILLSAHTVLMALLDGQKDVVTSVVTNGRPELEGSEQTLGLYLNSLPMRIDVTKGTWQQLIEKVHSESVDLMSHRSYPLSEVQRATNSEFSSSLFNFIDFHVYESILGDVDLQGGNFFEKINFMLYVTFFNSPADNSLGFRVNANLEQFDQQYVEKIKNYLHKIISQILDEPSQEIDFDSFLDTREVERMAALEQQSIQSGSMPAPSVIELFERSVEQNPSAIAVTMADQSLTYLQLNDRVNNLACALREEEVGENDKVGIFLPRSIESLIAVLAVMRAGACYVPLDVKNPAMRNQAIIEQTHASVVISHESHALPFSVQGISELVLEEDVTDDSWLEDFADDETFALPDLQQNAYVLFTSGSTGTPKGIEISHANLASYLDHVKSHYFVTASQSLVSSTLSFDATISACFGPLSVAGTVNIVAEQSNDAASIAAFIKDCEAPCIFKVTPSHLDVISAVLGDFSSTLEHVLIIGGEALHWKAVNEWRTKHLPQATYINEYGPTESTVGCCFEVITPSSAAKVDQENVAIGVSVAGTSLYVFNDQLQRIPFGSVGELFIAGSGLSKGYLNRPDLTEQAFITKNINGTDTVLYRTGDLVRYLSDGKLEYIGRRKAQIKIRGYRIDLDEIKHHILAVKGVKAAFVAKSQGAAGQAVLVAYYTAQDGASLDTQILQNLTKHLPEYMVPKFVVAVDEFKLTLNGKVDSKALPDVSTLQGSSKVTEPESSLEVTLRNVWASVLRVAPDTLDVMADFFELGGDSILAIQIVAKARHQGVFFSLADLFKFSTIRSLSGVATTDKELDISQEAVTGEMPLLPVQQAFLQKGVELDYYNQAVMLNTPPEFNAEALQTIVAELVNRHDALRLSFKHEANNWQASHQDITTQSLNHFFAVEKCSLSDKEQVAEIVNRYHQSFELAGPLARFVYVEDEHNAQDGRLFIVLHHLVVDGVSWRILLSDIEAAFSQLHAFGRVQLAPKSSSYKAWGEFLQEYASDEQILAQIPYWQSVVATQSSPLPVLESQSSEHAVAKSQAQTSFSKKETQQLITQAILKYDLQVNELLLSSLLIALHQWSGGNQFLIDMEGHGREALTESLDLTETVGWFTSIYPVLLAASNESLNALAYEKIIHHVKETYRAIPSNGIGFGVIANSEQSRELGDYAPAQIQFNYLGQFDNVTEDGEFFSIATESAGDWSSANRPMSHKLDLIAMVTNGSMQFKINFDLSDFSQQQADSLASHLQKAVQGIISHCVGALDESTIAAQFPHATAPIETLSHWHSQHDALDIYPATGMQKGLLFHSELDSSAYVTQIRLDFEYVLPEMLKLAWHNIVNRHDIFKTAFVGFEEGYCHQLVQHEVELNWSEVSLVHLDAAAQQEEVERIRCQDAGTKFNIVDAPLMRFHLLNLGENGHVLIWSHHHSLMDGWSMSMVFQEVAKVYEAALANKPITLPAVAPYKNYIQWLNQQDQAASLTFWKAQLSEAMAPTPLPLMDSSKVAESEQEFALQLNVEQTQSLVEFARKTKTTLNSLLQSSWAILLSRYSSESTVTFGYTTTGRPPVLENVGKMVGLFINSLPCRVTVEGSEKVEDFLISQRDALSQREQHNFISATEIQTAANSHGTGELYNSVIVFENYPIKDVSAHVNNAGLVITDVQPYARTNFPLSLIAHLGDTLSIRFEYHLGQYSAADIETVGQQLKAVLLQLVEKAQARVCDIDLAVDAAVETLQESESGIASTPFFALNDKVAEYAQLSPNAPAVSSQDGALTYDALATKVACLSVVLQDEGLAPGQAVGICMERSVKSTVAMLAVLKAGGFYVPIDAKTPSARINHIIDDCGMELMLVDEHTVESVPLDGVDFMMLDDELFDEDWYQCSEQELQDAKTSVQSSDTAYVIYTSGSTGKPKGVAVSHANLAHYLNYAASQYFDGVNGAVVSTSLSFDATITSLFTPLVCGKEVVLIEQGSRELDSLAALIANAASPMLFKLTPSHLNALAKLYDQPQTKVEHMCIVGGENLSWGTVDQWRNSVMPNACIINEYGPTEATVGCVVFKVSAHESAGQTVGSVPIGVPIHNTVLRVLDKDGRAVPKGAKGELYIGGEGVTQGYMNRLALTQEKFIEFSDDTTQALTYYRTGDVVRYKHDGNLEFISRVDEQVKVRGYRIETGEIEHHLLSNQSISAAHVMLDDTAAQHLVAYIACDVDMDLVELERSLRTSLALELNDYMCPSQYVFLAQLPLTANGKVDRKALPKWQAHTEQTSSSGPVGEIENQLANIWAQLLEVELAAITQDSDFFLLGGHSLLAIQLITAIRETFNVEVSLHQLFDASSLSGQGEVVEQADAATFTPAIQPMSLDMTHYPLTHAQERLWFIDQMGQGSSQYNMPLAFEVSGQFDVELIEQTLGEIVARHQVLRSNFVTVDEQPQVTYEHAQPFKLHRVDVSHLDAQARQHEVAQIQFENATKVFDLAKDLLVRASYVKLTNGADVESGALLLCFHHIVFDGWSIGILMKEFNTIYAAKSRQVVAELTPLAVQYQDYAVWQRTWEGEQQYLADQTYWTEALAGSPQIHSIPTDKVRPARQSFAGSAVPFKLDQAQTNKLKAFCQSRGLTMSMALQTVFSVLLNRYSGESDILFGTPVANRDRKEVEPLIGFFVNLVVMRVGVEPQSSFDSLLQMVKQTSLAAQSHQSYPFDKLVSDLDITRSASHAPLVQVIFSMNTNKVEGLAAEEFAISPMHAEQLVAKVDLSLDVEEFDDEVGFSLGYCTDLFETETIEQMGENYLLIIENMLSMPELQVAQALVNQRTDRNTGRDGLADSDKPFVAVHEAVKCHAVEAPEALALIDGSEQLTYGQLAAAARAMSVALYEQGVRAGSLVGVIAENSVSNVVLMVALSQMGAVYMPFDQRLPVQRIEQMIESSGVEHLIVPATHRKTDFAGVQQLSLDGLYTRSEDNQTQQVLLADKLMPVEADQLAYVIHTSGSTGVPKGVMIEHLALTSFVRNHNHFVGTQPQSRVMSVLSPAFDAGLGVIWSSLYSGATLCLASFEQSLSKQLIDFEVQQISLTPSILESLSWQSEFKLETLILGGEACPESTVEKWQQHCRLINEYGPTETTVTAMASDWSVSNSRSLGDVYPGFEAAVLDENGHPCPVGAIGELYLAGDQLARGYINAPELTAKAFIEMSLPGSSKQRYYKTGDLVRILPSGEFSFIGRADTQVKIRGFRIELEEIENKILLIDGVEQVVVDVCVLNEVENIVAYFVAIKDIDKPQFKEHLTALLPDYMVPNHYVSLEAMPLTVNGKVDRKSLPVPQSLHREQVYVAPTSELERQVCAMWQELLQVEQVGLEDNFFDLGGHSLLAARMYTAIQHQFDIELSMQEVLEQPVVSELVKVIDTAVRLKEGLISQHEDDSSDAEEDVWEL</sequence>
<feature type="domain" description="Carrier" evidence="5">
    <location>
        <begin position="2111"/>
        <end position="2187"/>
    </location>
</feature>
<dbReference type="Gene3D" id="3.40.50.12780">
    <property type="entry name" value="N-terminal domain of ligase-like"/>
    <property type="match status" value="3"/>
</dbReference>